<dbReference type="PANTHER" id="PTHR21107">
    <property type="entry name" value="CYTOCHROME C OXIDASE ASSEMBLY PROTEIN COX19"/>
    <property type="match status" value="1"/>
</dbReference>
<name>A0A653DPB3_CALMS</name>
<dbReference type="PANTHER" id="PTHR21107:SF2">
    <property type="entry name" value="CYTOCHROME C OXIDASE ASSEMBLY PROTEIN COX19"/>
    <property type="match status" value="1"/>
</dbReference>
<comment type="subcellular location">
    <subcellularLocation>
        <location evidence="1">Cytoplasm</location>
    </subcellularLocation>
</comment>
<gene>
    <name evidence="6" type="ORF">CALMAC_LOCUS19160</name>
</gene>
<keyword evidence="2" id="KW-0963">Cytoplasm</keyword>
<dbReference type="InterPro" id="IPR051383">
    <property type="entry name" value="COX19"/>
</dbReference>
<comment type="similarity">
    <text evidence="4">Belongs to the COX19 family.</text>
</comment>
<dbReference type="Proteomes" id="UP000410492">
    <property type="component" value="Unassembled WGS sequence"/>
</dbReference>
<keyword evidence="7" id="KW-1185">Reference proteome</keyword>
<accession>A0A653DPB3</accession>
<dbReference type="GO" id="GO:0033617">
    <property type="term" value="P:mitochondrial respiratory chain complex IV assembly"/>
    <property type="evidence" value="ECO:0007669"/>
    <property type="project" value="TreeGrafter"/>
</dbReference>
<evidence type="ECO:0000313" key="7">
    <source>
        <dbReference type="Proteomes" id="UP000410492"/>
    </source>
</evidence>
<evidence type="ECO:0000256" key="2">
    <source>
        <dbReference type="ARBA" id="ARBA00022490"/>
    </source>
</evidence>
<organism evidence="6 7">
    <name type="scientific">Callosobruchus maculatus</name>
    <name type="common">Southern cowpea weevil</name>
    <name type="synonym">Pulse bruchid</name>
    <dbReference type="NCBI Taxonomy" id="64391"/>
    <lineage>
        <taxon>Eukaryota</taxon>
        <taxon>Metazoa</taxon>
        <taxon>Ecdysozoa</taxon>
        <taxon>Arthropoda</taxon>
        <taxon>Hexapoda</taxon>
        <taxon>Insecta</taxon>
        <taxon>Pterygota</taxon>
        <taxon>Neoptera</taxon>
        <taxon>Endopterygota</taxon>
        <taxon>Coleoptera</taxon>
        <taxon>Polyphaga</taxon>
        <taxon>Cucujiformia</taxon>
        <taxon>Chrysomeloidea</taxon>
        <taxon>Chrysomelidae</taxon>
        <taxon>Bruchinae</taxon>
        <taxon>Bruchini</taxon>
        <taxon>Callosobruchus</taxon>
    </lineage>
</organism>
<reference evidence="6 7" key="1">
    <citation type="submission" date="2019-01" db="EMBL/GenBank/DDBJ databases">
        <authorList>
            <person name="Sayadi A."/>
        </authorList>
    </citation>
    <scope>NUCLEOTIDE SEQUENCE [LARGE SCALE GENOMIC DNA]</scope>
</reference>
<evidence type="ECO:0000256" key="1">
    <source>
        <dbReference type="ARBA" id="ARBA00004496"/>
    </source>
</evidence>
<evidence type="ECO:0000259" key="5">
    <source>
        <dbReference type="Pfam" id="PF06747"/>
    </source>
</evidence>
<sequence>MSSMTFGQKTFIPTPPAKGSFPLDHEGVCKSLMVKYMKCLYTHNNDNSQCREDAKEYLGCRMENNLMAKEEWSKLGFDDQQANERNIRYNTSIINIVINHRCPLLK</sequence>
<evidence type="ECO:0000256" key="3">
    <source>
        <dbReference type="ARBA" id="ARBA00023157"/>
    </source>
</evidence>
<dbReference type="EMBL" id="CAACVG010013458">
    <property type="protein sequence ID" value="VEN61864.1"/>
    <property type="molecule type" value="Genomic_DNA"/>
</dbReference>
<protein>
    <recommendedName>
        <fullName evidence="5">CHCH domain-containing protein</fullName>
    </recommendedName>
</protein>
<evidence type="ECO:0000256" key="4">
    <source>
        <dbReference type="ARBA" id="ARBA00038223"/>
    </source>
</evidence>
<evidence type="ECO:0000313" key="6">
    <source>
        <dbReference type="EMBL" id="VEN61864.1"/>
    </source>
</evidence>
<dbReference type="AlphaFoldDB" id="A0A653DPB3"/>
<dbReference type="InterPro" id="IPR010625">
    <property type="entry name" value="CHCH"/>
</dbReference>
<proteinExistence type="inferred from homology"/>
<dbReference type="Pfam" id="PF06747">
    <property type="entry name" value="CHCH"/>
    <property type="match status" value="1"/>
</dbReference>
<keyword evidence="3" id="KW-1015">Disulfide bond</keyword>
<dbReference type="OrthoDB" id="268594at2759"/>
<dbReference type="PROSITE" id="PS51808">
    <property type="entry name" value="CHCH"/>
    <property type="match status" value="1"/>
</dbReference>
<feature type="non-terminal residue" evidence="6">
    <location>
        <position position="106"/>
    </location>
</feature>
<dbReference type="GO" id="GO:0005758">
    <property type="term" value="C:mitochondrial intermembrane space"/>
    <property type="evidence" value="ECO:0007669"/>
    <property type="project" value="TreeGrafter"/>
</dbReference>
<feature type="domain" description="CHCH" evidence="5">
    <location>
        <begin position="29"/>
        <end position="63"/>
    </location>
</feature>